<organism evidence="1 2">
    <name type="scientific">Gordonia phage Phendrix</name>
    <dbReference type="NCBI Taxonomy" id="2593335"/>
    <lineage>
        <taxon>Viruses</taxon>
        <taxon>Duplodnaviria</taxon>
        <taxon>Heunggongvirae</taxon>
        <taxon>Uroviricota</taxon>
        <taxon>Caudoviricetes</taxon>
        <taxon>Godonkavirus</taxon>
        <taxon>Godonkavirus phendrix</taxon>
    </lineage>
</organism>
<evidence type="ECO:0000313" key="1">
    <source>
        <dbReference type="EMBL" id="QDK02596.1"/>
    </source>
</evidence>
<accession>A0A514U0Y9</accession>
<dbReference type="KEGG" id="vg:77924610"/>
<sequence>MPVMNIAGVNVTLTVDELLDYQNRVSAQARLDRNPKAKAAIVEGDKDESNPVLIDNDALSRVVKHHKGPGRPKSDKSHVPHWKQRLSQLKAAGYRMPSNAQTTARLLAQFVNQYKVTDVPVPSDPEHAFNWLIDDLSHRSIFNTLTVFVDRVGKNDDERLWNSAAMTAALYIAAQRHGRDAVAVLITALENTESPLRKVVDRENKDYYSKTVTHGNRRFGDDADRLALVWLLTEHMDEVVEAAAKL</sequence>
<evidence type="ECO:0000313" key="2">
    <source>
        <dbReference type="Proteomes" id="UP000319596"/>
    </source>
</evidence>
<keyword evidence="2" id="KW-1185">Reference proteome</keyword>
<dbReference type="RefSeq" id="YP_010649092.1">
    <property type="nucleotide sequence ID" value="NC_070764.1"/>
</dbReference>
<dbReference type="EMBL" id="MN096369">
    <property type="protein sequence ID" value="QDK02596.1"/>
    <property type="molecule type" value="Genomic_DNA"/>
</dbReference>
<protein>
    <submittedName>
        <fullName evidence="1">Uncharacterized protein</fullName>
    </submittedName>
</protein>
<name>A0A514U0Y9_9CAUD</name>
<gene>
    <name evidence="1" type="primary">48</name>
    <name evidence="1" type="ORF">SEA_PHENDRIX_48</name>
</gene>
<dbReference type="Proteomes" id="UP000319596">
    <property type="component" value="Segment"/>
</dbReference>
<dbReference type="GeneID" id="77924610"/>
<reference evidence="1 2" key="1">
    <citation type="submission" date="2019-06" db="EMBL/GenBank/DDBJ databases">
        <authorList>
            <person name="Burns M.A."/>
            <person name="Hill G.C."/>
            <person name="Wesley B.E."/>
            <person name="Womack T.V."/>
            <person name="Krukonis G.P."/>
            <person name="Delesalle V.A."/>
            <person name="Garlena R.A."/>
            <person name="Russell D.A."/>
            <person name="Pope W.H."/>
            <person name="Jacobs-Sera D."/>
            <person name="Hatfull G.F."/>
        </authorList>
    </citation>
    <scope>NUCLEOTIDE SEQUENCE [LARGE SCALE GENOMIC DNA]</scope>
</reference>
<proteinExistence type="predicted"/>